<sequence length="273" mass="30049">MIQKIKKIIKLLMLRTPVVHLNITYSNPNERFLGHNVMVTGGSSGIGLAIAKAFLSEGARVLICARNQKGLDEVAGKINSDHLYTMPLDISKVDYMEQNICKAIEIMGSIDIFINAAGVSAYCGDIMTEEMYDYICDINQKGLFYMNKYEGDYMQSHGIKGKIINLTSKAGERIGFDPYTLSKWGANSITRGNARRLAPYHINVNGIAPGRVPTNITAELQSHKNSDNVYTENHATQRFTMPEEVAQTSLFLASGAANNIVGQIIVMDGGSYN</sequence>
<comment type="similarity">
    <text evidence="1">Belongs to the short-chain dehydrogenases/reductases (SDR) family.</text>
</comment>
<evidence type="ECO:0000256" key="2">
    <source>
        <dbReference type="ARBA" id="ARBA00022857"/>
    </source>
</evidence>
<dbReference type="PRINTS" id="PR00081">
    <property type="entry name" value="GDHRDH"/>
</dbReference>
<organism evidence="4 5">
    <name type="scientific">Phocaeicola vulgatus</name>
    <name type="common">Bacteroides vulgatus</name>
    <dbReference type="NCBI Taxonomy" id="821"/>
    <lineage>
        <taxon>Bacteria</taxon>
        <taxon>Pseudomonadati</taxon>
        <taxon>Bacteroidota</taxon>
        <taxon>Bacteroidia</taxon>
        <taxon>Bacteroidales</taxon>
        <taxon>Bacteroidaceae</taxon>
        <taxon>Phocaeicola</taxon>
    </lineage>
</organism>
<dbReference type="FunFam" id="3.40.50.720:FF:000084">
    <property type="entry name" value="Short-chain dehydrogenase reductase"/>
    <property type="match status" value="1"/>
</dbReference>
<dbReference type="InterPro" id="IPR052178">
    <property type="entry name" value="Sec_Metab_Biosynth_SDR"/>
</dbReference>
<evidence type="ECO:0000256" key="3">
    <source>
        <dbReference type="ARBA" id="ARBA00023002"/>
    </source>
</evidence>
<accession>A0A3E4WSE7</accession>
<reference evidence="4 5" key="1">
    <citation type="submission" date="2018-08" db="EMBL/GenBank/DDBJ databases">
        <title>A genome reference for cultivated species of the human gut microbiota.</title>
        <authorList>
            <person name="Zou Y."/>
            <person name="Xue W."/>
            <person name="Luo G."/>
        </authorList>
    </citation>
    <scope>NUCLEOTIDE SEQUENCE [LARGE SCALE GENOMIC DNA]</scope>
    <source>
        <strain evidence="4 5">OM08-13BH</strain>
    </source>
</reference>
<comment type="caution">
    <text evidence="4">The sequence shown here is derived from an EMBL/GenBank/DDBJ whole genome shotgun (WGS) entry which is preliminary data.</text>
</comment>
<dbReference type="Gene3D" id="3.40.50.720">
    <property type="entry name" value="NAD(P)-binding Rossmann-like Domain"/>
    <property type="match status" value="1"/>
</dbReference>
<dbReference type="Proteomes" id="UP000261003">
    <property type="component" value="Unassembled WGS sequence"/>
</dbReference>
<dbReference type="RefSeq" id="WP_117720157.1">
    <property type="nucleotide sequence ID" value="NZ_JAHONQ010000005.1"/>
</dbReference>
<dbReference type="Pfam" id="PF13561">
    <property type="entry name" value="adh_short_C2"/>
    <property type="match status" value="1"/>
</dbReference>
<dbReference type="AlphaFoldDB" id="A0A3E4WSE7"/>
<dbReference type="PANTHER" id="PTHR43618:SF13">
    <property type="entry name" value="CHAIN DEHYDROGENASE, PUTATIVE (AFU_ORTHOLOGUE AFUA_1G17650)-RELATED"/>
    <property type="match status" value="1"/>
</dbReference>
<proteinExistence type="inferred from homology"/>
<keyword evidence="2" id="KW-0521">NADP</keyword>
<keyword evidence="3" id="KW-0560">Oxidoreductase</keyword>
<evidence type="ECO:0000313" key="5">
    <source>
        <dbReference type="Proteomes" id="UP000261003"/>
    </source>
</evidence>
<dbReference type="GO" id="GO:0016491">
    <property type="term" value="F:oxidoreductase activity"/>
    <property type="evidence" value="ECO:0007669"/>
    <property type="project" value="UniProtKB-KW"/>
</dbReference>
<dbReference type="InterPro" id="IPR002347">
    <property type="entry name" value="SDR_fam"/>
</dbReference>
<dbReference type="PANTHER" id="PTHR43618">
    <property type="entry name" value="7-ALPHA-HYDROXYSTEROID DEHYDROGENASE"/>
    <property type="match status" value="1"/>
</dbReference>
<evidence type="ECO:0000256" key="1">
    <source>
        <dbReference type="ARBA" id="ARBA00006484"/>
    </source>
</evidence>
<evidence type="ECO:0000313" key="4">
    <source>
        <dbReference type="EMBL" id="RGM45142.1"/>
    </source>
</evidence>
<name>A0A3E4WSE7_PHOVU</name>
<gene>
    <name evidence="4" type="ORF">DXC16_07420</name>
</gene>
<dbReference type="InterPro" id="IPR036291">
    <property type="entry name" value="NAD(P)-bd_dom_sf"/>
</dbReference>
<dbReference type="CDD" id="cd05233">
    <property type="entry name" value="SDR_c"/>
    <property type="match status" value="1"/>
</dbReference>
<protein>
    <submittedName>
        <fullName evidence="4">SDR family NAD(P)-dependent oxidoreductase</fullName>
    </submittedName>
</protein>
<dbReference type="EMBL" id="QSTG01000009">
    <property type="protein sequence ID" value="RGM45142.1"/>
    <property type="molecule type" value="Genomic_DNA"/>
</dbReference>
<dbReference type="PRINTS" id="PR00080">
    <property type="entry name" value="SDRFAMILY"/>
</dbReference>
<dbReference type="SUPFAM" id="SSF51735">
    <property type="entry name" value="NAD(P)-binding Rossmann-fold domains"/>
    <property type="match status" value="1"/>
</dbReference>